<feature type="region of interest" description="Disordered" evidence="4">
    <location>
        <begin position="321"/>
        <end position="344"/>
    </location>
</feature>
<comment type="function">
    <text evidence="3">Lipolytic acyl hydrolase (LAH).</text>
</comment>
<dbReference type="GO" id="GO:0016020">
    <property type="term" value="C:membrane"/>
    <property type="evidence" value="ECO:0007669"/>
    <property type="project" value="TreeGrafter"/>
</dbReference>
<dbReference type="AlphaFoldDB" id="A0A061S7H7"/>
<dbReference type="PANTHER" id="PTHR12406:SF45">
    <property type="entry name" value="PATATIN"/>
    <property type="match status" value="1"/>
</dbReference>
<feature type="short sequence motif" description="GXSXG" evidence="2">
    <location>
        <begin position="130"/>
        <end position="134"/>
    </location>
</feature>
<feature type="short sequence motif" description="DGA/G" evidence="2">
    <location>
        <begin position="251"/>
        <end position="253"/>
    </location>
</feature>
<dbReference type="PROSITE" id="PS51635">
    <property type="entry name" value="PNPLA"/>
    <property type="match status" value="1"/>
</dbReference>
<sequence length="344" mass="38142">MLAKREFRLKQVGLTSLSALKLSLQGGSNAENFGLLQTSRSEGGCYSHQDPGSSWHSLRLGDAVRWTWNGSLGKQTLSDGLRQSLEQARDDAGRLKLLSFCGGGVYFWWQLGVSKFLREHYDLSKTKMLGASGGAFAATLTACGVSAEMAFASALRQAQERNLLDKPLGMLGVWGQQLRDWLHELLPPEAADLCRERVQLLVTEFPLFKELALGNFKDRWDLIEVNMASAHVPLVLDYRLTALCRGRMVIDGGMKDWIFRSRSKAIAVEGAVMIDHHDDNRLVSKRMDMSKPLSSDAVRLLIDTGYDYGVRQESLGKYDHLDPLLPRQSPAPPLPAPTGAAQEQ</sequence>
<comment type="caution">
    <text evidence="2">Lacks conserved residue(s) required for the propagation of feature annotation.</text>
</comment>
<dbReference type="Pfam" id="PF01734">
    <property type="entry name" value="Patatin"/>
    <property type="match status" value="1"/>
</dbReference>
<dbReference type="GO" id="GO:0005737">
    <property type="term" value="C:cytoplasm"/>
    <property type="evidence" value="ECO:0007669"/>
    <property type="project" value="TreeGrafter"/>
</dbReference>
<evidence type="ECO:0000259" key="5">
    <source>
        <dbReference type="PROSITE" id="PS51635"/>
    </source>
</evidence>
<dbReference type="GO" id="GO:0055088">
    <property type="term" value="P:lipid homeostasis"/>
    <property type="evidence" value="ECO:0007669"/>
    <property type="project" value="TreeGrafter"/>
</dbReference>
<evidence type="ECO:0000256" key="2">
    <source>
        <dbReference type="PROSITE-ProRule" id="PRU01161"/>
    </source>
</evidence>
<dbReference type="InterPro" id="IPR002641">
    <property type="entry name" value="PNPLA_dom"/>
</dbReference>
<comment type="domain">
    <text evidence="3">The nitrogen atoms of the two glycine residues in the GGXR motif define the oxyanion hole, and stabilize the oxyanion that forms during the nucleophilic attack by the catalytic serine during substrate cleavage.</text>
</comment>
<feature type="active site" description="Nucleophile" evidence="2">
    <location>
        <position position="132"/>
    </location>
</feature>
<keyword evidence="1 2" id="KW-0443">Lipid metabolism</keyword>
<comment type="similarity">
    <text evidence="3">Belongs to the patatin family.</text>
</comment>
<feature type="active site" description="Proton acceptor" evidence="2">
    <location>
        <position position="251"/>
    </location>
</feature>
<evidence type="ECO:0000313" key="6">
    <source>
        <dbReference type="EMBL" id="JAC78855.1"/>
    </source>
</evidence>
<protein>
    <recommendedName>
        <fullName evidence="3">Patatin</fullName>
        <ecNumber evidence="3">3.1.1.-</ecNumber>
    </recommendedName>
</protein>
<gene>
    <name evidence="6" type="ORF">TSPGSL018_14143</name>
</gene>
<dbReference type="GO" id="GO:0004806">
    <property type="term" value="F:triacylglycerol lipase activity"/>
    <property type="evidence" value="ECO:0007669"/>
    <property type="project" value="TreeGrafter"/>
</dbReference>
<feature type="domain" description="PNPLA" evidence="5">
    <location>
        <begin position="98"/>
        <end position="264"/>
    </location>
</feature>
<dbReference type="InterPro" id="IPR033562">
    <property type="entry name" value="PLPL"/>
</dbReference>
<dbReference type="SUPFAM" id="SSF52151">
    <property type="entry name" value="FabD/lysophospholipase-like"/>
    <property type="match status" value="1"/>
</dbReference>
<dbReference type="GO" id="GO:0019433">
    <property type="term" value="P:triglyceride catabolic process"/>
    <property type="evidence" value="ECO:0007669"/>
    <property type="project" value="TreeGrafter"/>
</dbReference>
<evidence type="ECO:0000256" key="3">
    <source>
        <dbReference type="RuleBase" id="RU361262"/>
    </source>
</evidence>
<dbReference type="EC" id="3.1.1.-" evidence="3"/>
<dbReference type="GO" id="GO:0005811">
    <property type="term" value="C:lipid droplet"/>
    <property type="evidence" value="ECO:0007669"/>
    <property type="project" value="TreeGrafter"/>
</dbReference>
<dbReference type="Gene3D" id="3.40.1090.10">
    <property type="entry name" value="Cytosolic phospholipase A2 catalytic domain"/>
    <property type="match status" value="1"/>
</dbReference>
<keyword evidence="2 3" id="KW-0378">Hydrolase</keyword>
<keyword evidence="2 3" id="KW-0442">Lipid degradation</keyword>
<dbReference type="InterPro" id="IPR016035">
    <property type="entry name" value="Acyl_Trfase/lysoPLipase"/>
</dbReference>
<evidence type="ECO:0000256" key="1">
    <source>
        <dbReference type="ARBA" id="ARBA00023098"/>
    </source>
</evidence>
<proteinExistence type="inferred from homology"/>
<reference evidence="6" key="1">
    <citation type="submission" date="2014-05" db="EMBL/GenBank/DDBJ databases">
        <title>The transcriptome of the halophilic microalga Tetraselmis sp. GSL018 isolated from the Great Salt Lake, Utah.</title>
        <authorList>
            <person name="Jinkerson R.E."/>
            <person name="D'Adamo S."/>
            <person name="Posewitz M.C."/>
        </authorList>
    </citation>
    <scope>NUCLEOTIDE SEQUENCE</scope>
    <source>
        <strain evidence="6">GSL018</strain>
    </source>
</reference>
<name>A0A061S7H7_9CHLO</name>
<evidence type="ECO:0000256" key="4">
    <source>
        <dbReference type="SAM" id="MobiDB-lite"/>
    </source>
</evidence>
<organism evidence="6">
    <name type="scientific">Tetraselmis sp. GSL018</name>
    <dbReference type="NCBI Taxonomy" id="582737"/>
    <lineage>
        <taxon>Eukaryota</taxon>
        <taxon>Viridiplantae</taxon>
        <taxon>Chlorophyta</taxon>
        <taxon>core chlorophytes</taxon>
        <taxon>Chlorodendrophyceae</taxon>
        <taxon>Chlorodendrales</taxon>
        <taxon>Chlorodendraceae</taxon>
        <taxon>Tetraselmis</taxon>
    </lineage>
</organism>
<accession>A0A061S7H7</accession>
<dbReference type="EMBL" id="GBEZ01006550">
    <property type="protein sequence ID" value="JAC78855.1"/>
    <property type="molecule type" value="Transcribed_RNA"/>
</dbReference>
<dbReference type="PANTHER" id="PTHR12406">
    <property type="entry name" value="CALCIUM-INDEPENDENT PHOSPHOLIPASE A2 IPLA2 -RELATED"/>
    <property type="match status" value="1"/>
</dbReference>